<evidence type="ECO:0000256" key="2">
    <source>
        <dbReference type="ARBA" id="ARBA00012544"/>
    </source>
</evidence>
<feature type="chain" id="PRO_5028973725" description="glucuronosyltransferase" evidence="6">
    <location>
        <begin position="21"/>
        <end position="178"/>
    </location>
</feature>
<sequence>MHLSTFLGVVVVVFCTFGHAANVVVINPYVSHSHFAFLVKLTVILADEGHKMTMIVNELDTSKFAPLPKKARVIIRSKFSSNPIIISVGHARFTFLNTEEHMDFPRPISHKVIYVGVITVSNSSADDLPEDYKQIFDSSKKGAVLVSFGSVAKSETMPSKLKESFLDMFAAFPEISFI</sequence>
<name>A0A7E4ZX38_PANRE</name>
<dbReference type="InterPro" id="IPR002213">
    <property type="entry name" value="UDP_glucos_trans"/>
</dbReference>
<evidence type="ECO:0000313" key="7">
    <source>
        <dbReference type="Proteomes" id="UP000492821"/>
    </source>
</evidence>
<dbReference type="WBParaSite" id="Pan_g22580.t1">
    <property type="protein sequence ID" value="Pan_g22580.t1"/>
    <property type="gene ID" value="Pan_g22580"/>
</dbReference>
<evidence type="ECO:0000256" key="1">
    <source>
        <dbReference type="ARBA" id="ARBA00009995"/>
    </source>
</evidence>
<evidence type="ECO:0000313" key="8">
    <source>
        <dbReference type="WBParaSite" id="Pan_g22580.t1"/>
    </source>
</evidence>
<accession>A0A7E4ZX38</accession>
<dbReference type="Pfam" id="PF00201">
    <property type="entry name" value="UDPGT"/>
    <property type="match status" value="1"/>
</dbReference>
<feature type="signal peptide" evidence="6">
    <location>
        <begin position="1"/>
        <end position="20"/>
    </location>
</feature>
<dbReference type="EC" id="2.4.1.17" evidence="2"/>
<keyword evidence="7" id="KW-1185">Reference proteome</keyword>
<evidence type="ECO:0000256" key="6">
    <source>
        <dbReference type="SAM" id="SignalP"/>
    </source>
</evidence>
<organism evidence="7 8">
    <name type="scientific">Panagrellus redivivus</name>
    <name type="common">Microworm</name>
    <dbReference type="NCBI Taxonomy" id="6233"/>
    <lineage>
        <taxon>Eukaryota</taxon>
        <taxon>Metazoa</taxon>
        <taxon>Ecdysozoa</taxon>
        <taxon>Nematoda</taxon>
        <taxon>Chromadorea</taxon>
        <taxon>Rhabditida</taxon>
        <taxon>Tylenchina</taxon>
        <taxon>Panagrolaimomorpha</taxon>
        <taxon>Panagrolaimoidea</taxon>
        <taxon>Panagrolaimidae</taxon>
        <taxon>Panagrellus</taxon>
    </lineage>
</organism>
<dbReference type="AlphaFoldDB" id="A0A7E4ZX38"/>
<dbReference type="InterPro" id="IPR050271">
    <property type="entry name" value="UDP-glycosyltransferase"/>
</dbReference>
<evidence type="ECO:0000256" key="3">
    <source>
        <dbReference type="ARBA" id="ARBA00022676"/>
    </source>
</evidence>
<keyword evidence="4" id="KW-0808">Transferase</keyword>
<dbReference type="PANTHER" id="PTHR48043:SF145">
    <property type="entry name" value="FI06409P-RELATED"/>
    <property type="match status" value="1"/>
</dbReference>
<reference evidence="8" key="2">
    <citation type="submission" date="2020-10" db="UniProtKB">
        <authorList>
            <consortium name="WormBaseParasite"/>
        </authorList>
    </citation>
    <scope>IDENTIFICATION</scope>
</reference>
<comment type="catalytic activity">
    <reaction evidence="5">
        <text>glucuronate acceptor + UDP-alpha-D-glucuronate = acceptor beta-D-glucuronoside + UDP + H(+)</text>
        <dbReference type="Rhea" id="RHEA:21032"/>
        <dbReference type="ChEBI" id="CHEBI:15378"/>
        <dbReference type="ChEBI" id="CHEBI:58052"/>
        <dbReference type="ChEBI" id="CHEBI:58223"/>
        <dbReference type="ChEBI" id="CHEBI:132367"/>
        <dbReference type="ChEBI" id="CHEBI:132368"/>
        <dbReference type="EC" id="2.4.1.17"/>
    </reaction>
</comment>
<evidence type="ECO:0000256" key="4">
    <source>
        <dbReference type="ARBA" id="ARBA00022679"/>
    </source>
</evidence>
<dbReference type="GO" id="GO:0015020">
    <property type="term" value="F:glucuronosyltransferase activity"/>
    <property type="evidence" value="ECO:0007669"/>
    <property type="project" value="UniProtKB-EC"/>
</dbReference>
<evidence type="ECO:0000256" key="5">
    <source>
        <dbReference type="ARBA" id="ARBA00047475"/>
    </source>
</evidence>
<protein>
    <recommendedName>
        <fullName evidence="2">glucuronosyltransferase</fullName>
        <ecNumber evidence="2">2.4.1.17</ecNumber>
    </recommendedName>
</protein>
<proteinExistence type="inferred from homology"/>
<keyword evidence="6" id="KW-0732">Signal</keyword>
<dbReference type="Proteomes" id="UP000492821">
    <property type="component" value="Unassembled WGS sequence"/>
</dbReference>
<comment type="similarity">
    <text evidence="1">Belongs to the UDP-glycosyltransferase family.</text>
</comment>
<reference evidence="7" key="1">
    <citation type="journal article" date="2013" name="Genetics">
        <title>The draft genome and transcriptome of Panagrellus redivivus are shaped by the harsh demands of a free-living lifestyle.</title>
        <authorList>
            <person name="Srinivasan J."/>
            <person name="Dillman A.R."/>
            <person name="Macchietto M.G."/>
            <person name="Heikkinen L."/>
            <person name="Lakso M."/>
            <person name="Fracchia K.M."/>
            <person name="Antoshechkin I."/>
            <person name="Mortazavi A."/>
            <person name="Wong G."/>
            <person name="Sternberg P.W."/>
        </authorList>
    </citation>
    <scope>NUCLEOTIDE SEQUENCE [LARGE SCALE GENOMIC DNA]</scope>
    <source>
        <strain evidence="7">MT8872</strain>
    </source>
</reference>
<dbReference type="PANTHER" id="PTHR48043">
    <property type="entry name" value="EG:EG0003.4 PROTEIN-RELATED"/>
    <property type="match status" value="1"/>
</dbReference>
<dbReference type="SUPFAM" id="SSF53756">
    <property type="entry name" value="UDP-Glycosyltransferase/glycogen phosphorylase"/>
    <property type="match status" value="1"/>
</dbReference>
<keyword evidence="3" id="KW-0328">Glycosyltransferase</keyword>